<keyword evidence="3" id="KW-0813">Transport</keyword>
<feature type="transmembrane region" description="Helical" evidence="8">
    <location>
        <begin position="177"/>
        <end position="196"/>
    </location>
</feature>
<feature type="transmembrane region" description="Helical" evidence="8">
    <location>
        <begin position="208"/>
        <end position="228"/>
    </location>
</feature>
<keyword evidence="6 8" id="KW-0472">Membrane</keyword>
<dbReference type="Pfam" id="PF00860">
    <property type="entry name" value="Xan_ur_permease"/>
    <property type="match status" value="1"/>
</dbReference>
<keyword evidence="4 8" id="KW-0812">Transmembrane</keyword>
<feature type="transmembrane region" description="Helical" evidence="8">
    <location>
        <begin position="143"/>
        <end position="165"/>
    </location>
</feature>
<dbReference type="Proteomes" id="UP000675431">
    <property type="component" value="Unassembled WGS sequence"/>
</dbReference>
<dbReference type="GO" id="GO:0042907">
    <property type="term" value="F:xanthine transmembrane transporter activity"/>
    <property type="evidence" value="ECO:0007669"/>
    <property type="project" value="TreeGrafter"/>
</dbReference>
<gene>
    <name evidence="9" type="ORF">KC820_03020</name>
</gene>
<keyword evidence="5 8" id="KW-1133">Transmembrane helix</keyword>
<dbReference type="GO" id="GO:0005886">
    <property type="term" value="C:plasma membrane"/>
    <property type="evidence" value="ECO:0007669"/>
    <property type="project" value="TreeGrafter"/>
</dbReference>
<feature type="compositionally biased region" description="Basic and acidic residues" evidence="7">
    <location>
        <begin position="9"/>
        <end position="27"/>
    </location>
</feature>
<dbReference type="AlphaFoldDB" id="A0A941HSW2"/>
<evidence type="ECO:0000256" key="3">
    <source>
        <dbReference type="ARBA" id="ARBA00022448"/>
    </source>
</evidence>
<evidence type="ECO:0000256" key="2">
    <source>
        <dbReference type="ARBA" id="ARBA00008821"/>
    </source>
</evidence>
<feature type="transmembrane region" description="Helical" evidence="8">
    <location>
        <begin position="334"/>
        <end position="354"/>
    </location>
</feature>
<keyword evidence="10" id="KW-1185">Reference proteome</keyword>
<feature type="transmembrane region" description="Helical" evidence="8">
    <location>
        <begin position="360"/>
        <end position="378"/>
    </location>
</feature>
<dbReference type="EMBL" id="JAGSIE010000007">
    <property type="protein sequence ID" value="MBR7553120.1"/>
    <property type="molecule type" value="Genomic_DNA"/>
</dbReference>
<protein>
    <submittedName>
        <fullName evidence="9">Purine permease</fullName>
    </submittedName>
</protein>
<proteinExistence type="inferred from homology"/>
<feature type="transmembrane region" description="Helical" evidence="8">
    <location>
        <begin position="42"/>
        <end position="60"/>
    </location>
</feature>
<evidence type="ECO:0000256" key="7">
    <source>
        <dbReference type="SAM" id="MobiDB-lite"/>
    </source>
</evidence>
<feature type="transmembrane region" description="Helical" evidence="8">
    <location>
        <begin position="419"/>
        <end position="441"/>
    </location>
</feature>
<feature type="transmembrane region" description="Helical" evidence="8">
    <location>
        <begin position="98"/>
        <end position="131"/>
    </location>
</feature>
<feature type="transmembrane region" description="Helical" evidence="8">
    <location>
        <begin position="390"/>
        <end position="407"/>
    </location>
</feature>
<dbReference type="InterPro" id="IPR006043">
    <property type="entry name" value="NCS2"/>
</dbReference>
<name>A0A941HSW2_9BACI</name>
<feature type="transmembrane region" description="Helical" evidence="8">
    <location>
        <begin position="67"/>
        <end position="86"/>
    </location>
</feature>
<evidence type="ECO:0000256" key="5">
    <source>
        <dbReference type="ARBA" id="ARBA00022989"/>
    </source>
</evidence>
<dbReference type="PANTHER" id="PTHR42810">
    <property type="entry name" value="PURINE PERMEASE C1399.01C-RELATED"/>
    <property type="match status" value="1"/>
</dbReference>
<feature type="region of interest" description="Disordered" evidence="7">
    <location>
        <begin position="1"/>
        <end position="27"/>
    </location>
</feature>
<reference evidence="9 10" key="1">
    <citation type="submission" date="2021-04" db="EMBL/GenBank/DDBJ databases">
        <title>Allobacillus sp. nov. SKP8-2 isolated from shrimp paste.</title>
        <authorList>
            <person name="Tanasupawat S."/>
            <person name="Yiamsombat S."/>
            <person name="Kanchanasin P."/>
            <person name="Kuncharoen N."/>
        </authorList>
    </citation>
    <scope>NUCLEOTIDE SEQUENCE [LARGE SCALE GENOMIC DNA]</scope>
    <source>
        <strain evidence="9 10">SKP8-2</strain>
    </source>
</reference>
<evidence type="ECO:0000256" key="6">
    <source>
        <dbReference type="ARBA" id="ARBA00023136"/>
    </source>
</evidence>
<comment type="caution">
    <text evidence="9">The sequence shown here is derived from an EMBL/GenBank/DDBJ whole genome shotgun (WGS) entry which is preliminary data.</text>
</comment>
<evidence type="ECO:0000313" key="10">
    <source>
        <dbReference type="Proteomes" id="UP000675431"/>
    </source>
</evidence>
<evidence type="ECO:0000256" key="8">
    <source>
        <dbReference type="SAM" id="Phobius"/>
    </source>
</evidence>
<organism evidence="9 10">
    <name type="scientific">Allobacillus saliphilus</name>
    <dbReference type="NCBI Taxonomy" id="2912308"/>
    <lineage>
        <taxon>Bacteria</taxon>
        <taxon>Bacillati</taxon>
        <taxon>Bacillota</taxon>
        <taxon>Bacilli</taxon>
        <taxon>Bacillales</taxon>
        <taxon>Bacillaceae</taxon>
        <taxon>Allobacillus</taxon>
    </lineage>
</organism>
<comment type="similarity">
    <text evidence="2">Belongs to the nucleobase:cation symporter-2 (NCS2) (TC 2.A.40) family.</text>
</comment>
<evidence type="ECO:0000313" key="9">
    <source>
        <dbReference type="EMBL" id="MBR7553120.1"/>
    </source>
</evidence>
<comment type="subcellular location">
    <subcellularLocation>
        <location evidence="1">Membrane</location>
        <topology evidence="1">Multi-pass membrane protein</topology>
    </subcellularLocation>
</comment>
<dbReference type="PANTHER" id="PTHR42810:SF2">
    <property type="entry name" value="PURINE PERMEASE C1399.01C-RELATED"/>
    <property type="match status" value="1"/>
</dbReference>
<sequence>MESVQSEVKVTEMEPKKKEKEPSPNDEKISVSKSVFVGFQHVLAMDLFIPPIILAGLLSLTVGDTALLIQMTFIACGLATLIQAGFAMKLPVMQGPSFVPLTALAAIGTTSGLGAMIGSLIPGAILIALIGRLKLFSKVVKKFIPPIVAGTVIVVVGISLMPSAISSVYNAPGNANVNIMIAFISASILIGCMYLGEKATKRFRFVKLASVIMALGIGTIIASFYGLVDFSSVKDSSWFALPSIFAFGMPTFELDAVLIMIAIYMIIVIETTGTWFTVGEVTDQKLDDKRLNGGAVGEGLGCFAGSFFGGTPVTGYSSNAGIIAVTGIKSRRPIIAGGAILVILGMMPKLTSIIASVPGVVISGVFAVLCVVIMMNGLKVIKNEPFTERNMIVIGVPIMLALFAALIPQEVMSELPTLATYFVASGTAVGAIGALLLNVLLPEKLEDKKTVTAKGEIEYATR</sequence>
<dbReference type="NCBIfam" id="NF037981">
    <property type="entry name" value="NCS2_1"/>
    <property type="match status" value="1"/>
</dbReference>
<evidence type="ECO:0000256" key="4">
    <source>
        <dbReference type="ARBA" id="ARBA00022692"/>
    </source>
</evidence>
<evidence type="ECO:0000256" key="1">
    <source>
        <dbReference type="ARBA" id="ARBA00004141"/>
    </source>
</evidence>
<accession>A0A941HSW2</accession>